<dbReference type="InterPro" id="IPR029012">
    <property type="entry name" value="Helix_hairpin_bin_sf"/>
</dbReference>
<dbReference type="PANTHER" id="PTHR13021">
    <property type="entry name" value="PRE-MRNA-SPLICING FACTOR ISY1"/>
    <property type="match status" value="1"/>
</dbReference>
<comment type="subcellular location">
    <subcellularLocation>
        <location evidence="1">Nucleus</location>
    </subcellularLocation>
</comment>
<dbReference type="eggNOG" id="KOG3068">
    <property type="taxonomic scope" value="Eukaryota"/>
</dbReference>
<dbReference type="Gramene" id="EFJ26518">
    <property type="protein sequence ID" value="EFJ26518"/>
    <property type="gene ID" value="SELMODRAFT_231910"/>
</dbReference>
<comment type="similarity">
    <text evidence="2">Belongs to the ISY1 family.</text>
</comment>
<protein>
    <submittedName>
        <fullName evidence="4">Uncharacterized protein</fullName>
    </submittedName>
</protein>
<dbReference type="Proteomes" id="UP000001514">
    <property type="component" value="Unassembled WGS sequence"/>
</dbReference>
<dbReference type="KEGG" id="smo:SELMODRAFT_231910"/>
<sequence>MARNEEKAQSMLNRFLAAKEEEKRPPKKRRPYLASQCRDLAQADRWRIDVIREIGKKVMDIQNPGIDEHRLREMNDEINKLIREKWHWEVRIVELGGQDHRKFAPKITDEDGNEAPEIAMPTGRGPGYRYFGAAKNLPGVKELFDKPKESKKKRSRHDMFKCIDADYYGYRDEEDGMLVEVERSVPVLLEGEAAVAEDGGGVAAAGVAAVDGREFVAHVPVPDNEEIARLLLEKKKKDLLSKYASEDILEEQSEAKEMLNIKR</sequence>
<dbReference type="GO" id="GO:0071013">
    <property type="term" value="C:catalytic step 2 spliceosome"/>
    <property type="evidence" value="ECO:0000318"/>
    <property type="project" value="GO_Central"/>
</dbReference>
<accession>D8RME8</accession>
<evidence type="ECO:0000256" key="1">
    <source>
        <dbReference type="ARBA" id="ARBA00004123"/>
    </source>
</evidence>
<keyword evidence="5" id="KW-1185">Reference proteome</keyword>
<gene>
    <name evidence="4" type="ORF">SELMODRAFT_231910</name>
</gene>
<dbReference type="InParanoid" id="D8RME8"/>
<dbReference type="FunCoup" id="D8RME8">
    <property type="interactions" value="4809"/>
</dbReference>
<dbReference type="GO" id="GO:0071020">
    <property type="term" value="C:post-spliceosomal complex"/>
    <property type="evidence" value="ECO:0000318"/>
    <property type="project" value="GO_Central"/>
</dbReference>
<dbReference type="InterPro" id="IPR037200">
    <property type="entry name" value="Isy1_sf"/>
</dbReference>
<proteinExistence type="inferred from homology"/>
<evidence type="ECO:0000256" key="2">
    <source>
        <dbReference type="ARBA" id="ARBA00007002"/>
    </source>
</evidence>
<dbReference type="HOGENOM" id="CLU_043453_0_1_1"/>
<dbReference type="FunFam" id="1.10.287.660:FF:000001">
    <property type="entry name" value="pre-mRNA-splicing factor ISY1 homolog"/>
    <property type="match status" value="1"/>
</dbReference>
<dbReference type="Pfam" id="PF06246">
    <property type="entry name" value="Isy1"/>
    <property type="match status" value="1"/>
</dbReference>
<name>D8RME8_SELML</name>
<organism evidence="5">
    <name type="scientific">Selaginella moellendorffii</name>
    <name type="common">Spikemoss</name>
    <dbReference type="NCBI Taxonomy" id="88036"/>
    <lineage>
        <taxon>Eukaryota</taxon>
        <taxon>Viridiplantae</taxon>
        <taxon>Streptophyta</taxon>
        <taxon>Embryophyta</taxon>
        <taxon>Tracheophyta</taxon>
        <taxon>Lycopodiopsida</taxon>
        <taxon>Selaginellales</taxon>
        <taxon>Selaginellaceae</taxon>
        <taxon>Selaginella</taxon>
    </lineage>
</organism>
<reference evidence="4 5" key="1">
    <citation type="journal article" date="2011" name="Science">
        <title>The Selaginella genome identifies genetic changes associated with the evolution of vascular plants.</title>
        <authorList>
            <person name="Banks J.A."/>
            <person name="Nishiyama T."/>
            <person name="Hasebe M."/>
            <person name="Bowman J.L."/>
            <person name="Gribskov M."/>
            <person name="dePamphilis C."/>
            <person name="Albert V.A."/>
            <person name="Aono N."/>
            <person name="Aoyama T."/>
            <person name="Ambrose B.A."/>
            <person name="Ashton N.W."/>
            <person name="Axtell M.J."/>
            <person name="Barker E."/>
            <person name="Barker M.S."/>
            <person name="Bennetzen J.L."/>
            <person name="Bonawitz N.D."/>
            <person name="Chapple C."/>
            <person name="Cheng C."/>
            <person name="Correa L.G."/>
            <person name="Dacre M."/>
            <person name="DeBarry J."/>
            <person name="Dreyer I."/>
            <person name="Elias M."/>
            <person name="Engstrom E.M."/>
            <person name="Estelle M."/>
            <person name="Feng L."/>
            <person name="Finet C."/>
            <person name="Floyd S.K."/>
            <person name="Frommer W.B."/>
            <person name="Fujita T."/>
            <person name="Gramzow L."/>
            <person name="Gutensohn M."/>
            <person name="Harholt J."/>
            <person name="Hattori M."/>
            <person name="Heyl A."/>
            <person name="Hirai T."/>
            <person name="Hiwatashi Y."/>
            <person name="Ishikawa M."/>
            <person name="Iwata M."/>
            <person name="Karol K.G."/>
            <person name="Koehler B."/>
            <person name="Kolukisaoglu U."/>
            <person name="Kubo M."/>
            <person name="Kurata T."/>
            <person name="Lalonde S."/>
            <person name="Li K."/>
            <person name="Li Y."/>
            <person name="Litt A."/>
            <person name="Lyons E."/>
            <person name="Manning G."/>
            <person name="Maruyama T."/>
            <person name="Michael T.P."/>
            <person name="Mikami K."/>
            <person name="Miyazaki S."/>
            <person name="Morinaga S."/>
            <person name="Murata T."/>
            <person name="Mueller-Roeber B."/>
            <person name="Nelson D.R."/>
            <person name="Obara M."/>
            <person name="Oguri Y."/>
            <person name="Olmstead R.G."/>
            <person name="Onodera N."/>
            <person name="Petersen B.L."/>
            <person name="Pils B."/>
            <person name="Prigge M."/>
            <person name="Rensing S.A."/>
            <person name="Riano-Pachon D.M."/>
            <person name="Roberts A.W."/>
            <person name="Sato Y."/>
            <person name="Scheller H.V."/>
            <person name="Schulz B."/>
            <person name="Schulz C."/>
            <person name="Shakirov E.V."/>
            <person name="Shibagaki N."/>
            <person name="Shinohara N."/>
            <person name="Shippen D.E."/>
            <person name="Soerensen I."/>
            <person name="Sotooka R."/>
            <person name="Sugimoto N."/>
            <person name="Sugita M."/>
            <person name="Sumikawa N."/>
            <person name="Tanurdzic M."/>
            <person name="Theissen G."/>
            <person name="Ulvskov P."/>
            <person name="Wakazuki S."/>
            <person name="Weng J.K."/>
            <person name="Willats W.W."/>
            <person name="Wipf D."/>
            <person name="Wolf P.G."/>
            <person name="Yang L."/>
            <person name="Zimmer A.D."/>
            <person name="Zhu Q."/>
            <person name="Mitros T."/>
            <person name="Hellsten U."/>
            <person name="Loque D."/>
            <person name="Otillar R."/>
            <person name="Salamov A."/>
            <person name="Schmutz J."/>
            <person name="Shapiro H."/>
            <person name="Lindquist E."/>
            <person name="Lucas S."/>
            <person name="Rokhsar D."/>
            <person name="Grigoriev I.V."/>
        </authorList>
    </citation>
    <scope>NUCLEOTIDE SEQUENCE [LARGE SCALE GENOMIC DNA]</scope>
</reference>
<dbReference type="EMBL" id="GL377584">
    <property type="protein sequence ID" value="EFJ26518.1"/>
    <property type="molecule type" value="Genomic_DNA"/>
</dbReference>
<dbReference type="STRING" id="88036.D8RME8"/>
<evidence type="ECO:0000313" key="5">
    <source>
        <dbReference type="Proteomes" id="UP000001514"/>
    </source>
</evidence>
<dbReference type="GO" id="GO:0000350">
    <property type="term" value="P:generation of catalytic spliceosome for second transesterification step"/>
    <property type="evidence" value="ECO:0000318"/>
    <property type="project" value="GO_Central"/>
</dbReference>
<dbReference type="SUPFAM" id="SSF140102">
    <property type="entry name" value="ISY1 domain-like"/>
    <property type="match status" value="1"/>
</dbReference>
<dbReference type="Gene3D" id="1.10.287.660">
    <property type="entry name" value="Helix hairpin bin"/>
    <property type="match status" value="1"/>
</dbReference>
<dbReference type="OMA" id="QKFTAHV"/>
<evidence type="ECO:0000313" key="4">
    <source>
        <dbReference type="EMBL" id="EFJ26518.1"/>
    </source>
</evidence>
<dbReference type="InterPro" id="IPR009360">
    <property type="entry name" value="Isy1"/>
</dbReference>
<dbReference type="AlphaFoldDB" id="D8RME8"/>
<dbReference type="GO" id="GO:0071014">
    <property type="term" value="C:post-mRNA release spliceosomal complex"/>
    <property type="evidence" value="ECO:0000318"/>
    <property type="project" value="GO_Central"/>
</dbReference>
<dbReference type="GO" id="GO:0000389">
    <property type="term" value="P:mRNA 3'-splice site recognition"/>
    <property type="evidence" value="ECO:0000318"/>
    <property type="project" value="GO_Central"/>
</dbReference>
<dbReference type="GO" id="GO:0000974">
    <property type="term" value="C:Prp19 complex"/>
    <property type="evidence" value="ECO:0000318"/>
    <property type="project" value="GO_Central"/>
</dbReference>
<keyword evidence="3" id="KW-0539">Nucleus</keyword>
<evidence type="ECO:0000256" key="3">
    <source>
        <dbReference type="ARBA" id="ARBA00023242"/>
    </source>
</evidence>